<reference evidence="1 2" key="1">
    <citation type="submission" date="2016-08" db="EMBL/GenBank/DDBJ databases">
        <authorList>
            <person name="Seilhamer J.J."/>
        </authorList>
    </citation>
    <scope>NUCLEOTIDE SEQUENCE [LARGE SCALE GENOMIC DNA]</scope>
    <source>
        <strain evidence="1 2">HBR26</strain>
    </source>
</reference>
<evidence type="ECO:0008006" key="3">
    <source>
        <dbReference type="Google" id="ProtNLM"/>
    </source>
</evidence>
<dbReference type="EMBL" id="FMAJ01000004">
    <property type="protein sequence ID" value="SCB58091.1"/>
    <property type="molecule type" value="Genomic_DNA"/>
</dbReference>
<protein>
    <recommendedName>
        <fullName evidence="3">DUF4238 domain-containing protein</fullName>
    </recommendedName>
</protein>
<dbReference type="Pfam" id="PF14022">
    <property type="entry name" value="DUF4238"/>
    <property type="match status" value="1"/>
</dbReference>
<name>A0A1C3Y0U2_9HYPH</name>
<dbReference type="RefSeq" id="WP_141130190.1">
    <property type="nucleotide sequence ID" value="NZ_FMAJ01000004.1"/>
</dbReference>
<gene>
    <name evidence="1" type="ORF">GA0061105_10415</name>
</gene>
<sequence>MNASGNVSVGFSCYLLSFFFLLVLEYAFCQAKATSGMSKNVTKNCHWVPQSYLRYFATPPENAEKIWRLSKTTLLAEQKPIKKVAVKFHLYSSLSETGRRDDRFEKKLADLEQWFSSPAWKALCSDFPDYSKSWYRKMISLLVATMHLRNPAVLDWTKGFHRSLIAGVPTHGLSPTHVTIGSTTAAISEETWAECIGADDGELKRAWISVVEKCSWFAEQLMGLRWAIVVSERPIFVTSDNPVAFHHPSLQFKEIRDPQTFVSFPLSPTRILMMDHRHDQPSGRYYSLNHSGASTNTLTWRNSIEHMFSSRHPDEVCQEMVDDAETAGFLQPA</sequence>
<dbReference type="InterPro" id="IPR025332">
    <property type="entry name" value="DUF4238"/>
</dbReference>
<proteinExistence type="predicted"/>
<evidence type="ECO:0000313" key="2">
    <source>
        <dbReference type="Proteomes" id="UP000198723"/>
    </source>
</evidence>
<dbReference type="Proteomes" id="UP000198723">
    <property type="component" value="Unassembled WGS sequence"/>
</dbReference>
<accession>A0A1C3Y0U2</accession>
<dbReference type="AlphaFoldDB" id="A0A1C3Y0U2"/>
<dbReference type="STRING" id="1138170.GA0061105_10415"/>
<organism evidence="1 2">
    <name type="scientific">Rhizobium aethiopicum</name>
    <dbReference type="NCBI Taxonomy" id="1138170"/>
    <lineage>
        <taxon>Bacteria</taxon>
        <taxon>Pseudomonadati</taxon>
        <taxon>Pseudomonadota</taxon>
        <taxon>Alphaproteobacteria</taxon>
        <taxon>Hyphomicrobiales</taxon>
        <taxon>Rhizobiaceae</taxon>
        <taxon>Rhizobium/Agrobacterium group</taxon>
        <taxon>Rhizobium</taxon>
    </lineage>
</organism>
<evidence type="ECO:0000313" key="1">
    <source>
        <dbReference type="EMBL" id="SCB58091.1"/>
    </source>
</evidence>